<evidence type="ECO:0000256" key="2">
    <source>
        <dbReference type="ARBA" id="ARBA00022741"/>
    </source>
</evidence>
<evidence type="ECO:0000256" key="3">
    <source>
        <dbReference type="ARBA" id="ARBA00022840"/>
    </source>
</evidence>
<keyword evidence="2" id="KW-0547">Nucleotide-binding</keyword>
<dbReference type="CDD" id="cd03293">
    <property type="entry name" value="ABC_NrtD_SsuB_transporters"/>
    <property type="match status" value="1"/>
</dbReference>
<protein>
    <submittedName>
        <fullName evidence="5">Unannotated protein</fullName>
    </submittedName>
</protein>
<gene>
    <name evidence="5" type="ORF">UFOPK3773_01302</name>
</gene>
<dbReference type="PANTHER" id="PTHR42788:SF2">
    <property type="entry name" value="ABC TRANSPORTER ATP-BINDING PROTEIN"/>
    <property type="match status" value="1"/>
</dbReference>
<dbReference type="GO" id="GO:0005524">
    <property type="term" value="F:ATP binding"/>
    <property type="evidence" value="ECO:0007669"/>
    <property type="project" value="UniProtKB-KW"/>
</dbReference>
<dbReference type="GO" id="GO:0016887">
    <property type="term" value="F:ATP hydrolysis activity"/>
    <property type="evidence" value="ECO:0007669"/>
    <property type="project" value="InterPro"/>
</dbReference>
<organism evidence="5">
    <name type="scientific">freshwater metagenome</name>
    <dbReference type="NCBI Taxonomy" id="449393"/>
    <lineage>
        <taxon>unclassified sequences</taxon>
        <taxon>metagenomes</taxon>
        <taxon>ecological metagenomes</taxon>
    </lineage>
</organism>
<dbReference type="Gene3D" id="3.40.50.300">
    <property type="entry name" value="P-loop containing nucleotide triphosphate hydrolases"/>
    <property type="match status" value="1"/>
</dbReference>
<sequence length="260" mass="28803">MYDRVLPHVAVDEASVSFRRNGRSFEALSGVSLDITRGEFVAIVGRSGCGKSTLFNAIAGLQPLSEGTVRVDGSPVTGSPGHAGYMMQRDQLFPWRTILDNVCLGCDVVGRPKKQTRERARALLPRFGLEDRERDYPDSLSGGMRQRAALMRTLLLDRDLLLLDEPFGALDAITKADMQSWLLTLRAEFRSTVLFITHDVEEALFLADRVAIMAGPPGRIVSVIDVPIARPRDHTEVVTSTEFGMLKREVLQWIDRGHAA</sequence>
<dbReference type="PANTHER" id="PTHR42788">
    <property type="entry name" value="TAURINE IMPORT ATP-BINDING PROTEIN-RELATED"/>
    <property type="match status" value="1"/>
</dbReference>
<dbReference type="SMART" id="SM00382">
    <property type="entry name" value="AAA"/>
    <property type="match status" value="1"/>
</dbReference>
<proteinExistence type="predicted"/>
<feature type="domain" description="ABC transporter" evidence="4">
    <location>
        <begin position="11"/>
        <end position="240"/>
    </location>
</feature>
<dbReference type="PROSITE" id="PS50893">
    <property type="entry name" value="ABC_TRANSPORTER_2"/>
    <property type="match status" value="1"/>
</dbReference>
<keyword evidence="1" id="KW-0813">Transport</keyword>
<reference evidence="5" key="1">
    <citation type="submission" date="2020-05" db="EMBL/GenBank/DDBJ databases">
        <authorList>
            <person name="Chiriac C."/>
            <person name="Salcher M."/>
            <person name="Ghai R."/>
            <person name="Kavagutti S V."/>
        </authorList>
    </citation>
    <scope>NUCLEOTIDE SEQUENCE</scope>
</reference>
<accession>A0A6J7K2E4</accession>
<evidence type="ECO:0000259" key="4">
    <source>
        <dbReference type="PROSITE" id="PS50893"/>
    </source>
</evidence>
<evidence type="ECO:0000256" key="1">
    <source>
        <dbReference type="ARBA" id="ARBA00022448"/>
    </source>
</evidence>
<dbReference type="InterPro" id="IPR027417">
    <property type="entry name" value="P-loop_NTPase"/>
</dbReference>
<dbReference type="InterPro" id="IPR003593">
    <property type="entry name" value="AAA+_ATPase"/>
</dbReference>
<dbReference type="EMBL" id="CAFBNF010000149">
    <property type="protein sequence ID" value="CAB4949149.1"/>
    <property type="molecule type" value="Genomic_DNA"/>
</dbReference>
<dbReference type="InterPro" id="IPR003439">
    <property type="entry name" value="ABC_transporter-like_ATP-bd"/>
</dbReference>
<dbReference type="Pfam" id="PF00005">
    <property type="entry name" value="ABC_tran"/>
    <property type="match status" value="1"/>
</dbReference>
<evidence type="ECO:0000313" key="5">
    <source>
        <dbReference type="EMBL" id="CAB4949149.1"/>
    </source>
</evidence>
<dbReference type="AlphaFoldDB" id="A0A6J7K2E4"/>
<name>A0A6J7K2E4_9ZZZZ</name>
<keyword evidence="3" id="KW-0067">ATP-binding</keyword>
<dbReference type="InterPro" id="IPR050166">
    <property type="entry name" value="ABC_transporter_ATP-bind"/>
</dbReference>
<dbReference type="SUPFAM" id="SSF52540">
    <property type="entry name" value="P-loop containing nucleoside triphosphate hydrolases"/>
    <property type="match status" value="1"/>
</dbReference>